<proteinExistence type="predicted"/>
<dbReference type="Proteomes" id="UP000799444">
    <property type="component" value="Unassembled WGS sequence"/>
</dbReference>
<protein>
    <submittedName>
        <fullName evidence="1">Uncharacterized protein</fullName>
    </submittedName>
</protein>
<reference evidence="1" key="1">
    <citation type="journal article" date="2020" name="Stud. Mycol.">
        <title>101 Dothideomycetes genomes: a test case for predicting lifestyles and emergence of pathogens.</title>
        <authorList>
            <person name="Haridas S."/>
            <person name="Albert R."/>
            <person name="Binder M."/>
            <person name="Bloem J."/>
            <person name="Labutti K."/>
            <person name="Salamov A."/>
            <person name="Andreopoulos B."/>
            <person name="Baker S."/>
            <person name="Barry K."/>
            <person name="Bills G."/>
            <person name="Bluhm B."/>
            <person name="Cannon C."/>
            <person name="Castanera R."/>
            <person name="Culley D."/>
            <person name="Daum C."/>
            <person name="Ezra D."/>
            <person name="Gonzalez J."/>
            <person name="Henrissat B."/>
            <person name="Kuo A."/>
            <person name="Liang C."/>
            <person name="Lipzen A."/>
            <person name="Lutzoni F."/>
            <person name="Magnuson J."/>
            <person name="Mondo S."/>
            <person name="Nolan M."/>
            <person name="Ohm R."/>
            <person name="Pangilinan J."/>
            <person name="Park H.-J."/>
            <person name="Ramirez L."/>
            <person name="Alfaro M."/>
            <person name="Sun H."/>
            <person name="Tritt A."/>
            <person name="Yoshinaga Y."/>
            <person name="Zwiers L.-H."/>
            <person name="Turgeon B."/>
            <person name="Goodwin S."/>
            <person name="Spatafora J."/>
            <person name="Crous P."/>
            <person name="Grigoriev I."/>
        </authorList>
    </citation>
    <scope>NUCLEOTIDE SEQUENCE</scope>
    <source>
        <strain evidence="1">CBS 125425</strain>
    </source>
</reference>
<keyword evidence="2" id="KW-1185">Reference proteome</keyword>
<accession>A0A9P4QRS9</accession>
<dbReference type="EMBL" id="ML996216">
    <property type="protein sequence ID" value="KAF2730495.1"/>
    <property type="molecule type" value="Genomic_DNA"/>
</dbReference>
<evidence type="ECO:0000313" key="1">
    <source>
        <dbReference type="EMBL" id="KAF2730495.1"/>
    </source>
</evidence>
<dbReference type="AlphaFoldDB" id="A0A9P4QRS9"/>
<comment type="caution">
    <text evidence="1">The sequence shown here is derived from an EMBL/GenBank/DDBJ whole genome shotgun (WGS) entry which is preliminary data.</text>
</comment>
<sequence length="177" mass="19408">MRPLAATQHPRTWEARQSRRARRLLSRGALAQGRRRDRVVTDSLAGPIGYNGQGSARLARSPHTRAGLQGKGGGLYAFGQDGGTRRAGEAFFFKGWVALRNSPLRRPLLGLRPPRRLVRKPQPPAAARECVPRAVVVVGTILVPPGLAWGVSVRIRRSRARLCHGSAAHIPSRAWRD</sequence>
<organism evidence="1 2">
    <name type="scientific">Polyplosphaeria fusca</name>
    <dbReference type="NCBI Taxonomy" id="682080"/>
    <lineage>
        <taxon>Eukaryota</taxon>
        <taxon>Fungi</taxon>
        <taxon>Dikarya</taxon>
        <taxon>Ascomycota</taxon>
        <taxon>Pezizomycotina</taxon>
        <taxon>Dothideomycetes</taxon>
        <taxon>Pleosporomycetidae</taxon>
        <taxon>Pleosporales</taxon>
        <taxon>Tetraplosphaeriaceae</taxon>
        <taxon>Polyplosphaeria</taxon>
    </lineage>
</organism>
<gene>
    <name evidence="1" type="ORF">EJ04DRAFT_45352</name>
</gene>
<evidence type="ECO:0000313" key="2">
    <source>
        <dbReference type="Proteomes" id="UP000799444"/>
    </source>
</evidence>
<name>A0A9P4QRS9_9PLEO</name>